<dbReference type="RefSeq" id="WP_106303485.1">
    <property type="nucleotide sequence ID" value="NZ_PVWO01000095.1"/>
</dbReference>
<dbReference type="SUPFAM" id="SSF52540">
    <property type="entry name" value="P-loop containing nucleoside triphosphate hydrolases"/>
    <property type="match status" value="1"/>
</dbReference>
<evidence type="ECO:0000313" key="2">
    <source>
        <dbReference type="EMBL" id="PSB57049.1"/>
    </source>
</evidence>
<protein>
    <recommendedName>
        <fullName evidence="1">Orc1-like AAA ATPase domain-containing protein</fullName>
    </recommendedName>
</protein>
<dbReference type="InterPro" id="IPR041664">
    <property type="entry name" value="AAA_16"/>
</dbReference>
<dbReference type="InterPro" id="IPR027417">
    <property type="entry name" value="P-loop_NTPase"/>
</dbReference>
<dbReference type="Gene3D" id="3.40.50.300">
    <property type="entry name" value="P-loop containing nucleotide triphosphate hydrolases"/>
    <property type="match status" value="1"/>
</dbReference>
<evidence type="ECO:0000313" key="3">
    <source>
        <dbReference type="Proteomes" id="UP000238937"/>
    </source>
</evidence>
<proteinExistence type="predicted"/>
<name>A0A2T1GH81_9CYAN</name>
<sequence>MPRLPGYRRLPSSKISIEKILEDKGLKPRDDLSVIEALERSEIFVAAKTWQRFWEGKQNIDRATFKQICEFLGLDWQEIVEPSQNIVRTDPVPAEPNFYGRTEELAQLKNWVTNVNCRLVIVYGFDGIGKSSLVAQLLDRVRDSFEQVEWKTFSYGDSVESTIIDLLQQLDATDAISDLNQLQLRERLWQQLQHRCLIVLEQEPDGCTDKFEDYKQLLRKLLQMHGKSHHSCILLITSYEKPDEVTAVADRQDAAQSMRLGGVDIATGLEILKSKEPKLVRDIAAASELVARFDGYPLALKLVSSHIRDRYQGDVPEFLRNLYIPQSIEDIVRRSIDDLDEAARTILDILKDAEPMSQPQLHEACGDRIKSDLDFIKAKDILERRSLLTRYEGDTEDGREFLFGLEEVTKHAISSLK</sequence>
<dbReference type="OrthoDB" id="434800at2"/>
<gene>
    <name evidence="2" type="ORF">C7B77_09790</name>
</gene>
<dbReference type="EMBL" id="PVWO01000095">
    <property type="protein sequence ID" value="PSB57049.1"/>
    <property type="molecule type" value="Genomic_DNA"/>
</dbReference>
<dbReference type="Proteomes" id="UP000238937">
    <property type="component" value="Unassembled WGS sequence"/>
</dbReference>
<evidence type="ECO:0000259" key="1">
    <source>
        <dbReference type="Pfam" id="PF13191"/>
    </source>
</evidence>
<organism evidence="2 3">
    <name type="scientific">Chamaesiphon polymorphus CCALA 037</name>
    <dbReference type="NCBI Taxonomy" id="2107692"/>
    <lineage>
        <taxon>Bacteria</taxon>
        <taxon>Bacillati</taxon>
        <taxon>Cyanobacteriota</taxon>
        <taxon>Cyanophyceae</taxon>
        <taxon>Gomontiellales</taxon>
        <taxon>Chamaesiphonaceae</taxon>
        <taxon>Chamaesiphon</taxon>
    </lineage>
</organism>
<dbReference type="Pfam" id="PF13191">
    <property type="entry name" value="AAA_16"/>
    <property type="match status" value="1"/>
</dbReference>
<accession>A0A2T1GH81</accession>
<comment type="caution">
    <text evidence="2">The sequence shown here is derived from an EMBL/GenBank/DDBJ whole genome shotgun (WGS) entry which is preliminary data.</text>
</comment>
<feature type="domain" description="Orc1-like AAA ATPase" evidence="1">
    <location>
        <begin position="97"/>
        <end position="236"/>
    </location>
</feature>
<keyword evidence="3" id="KW-1185">Reference proteome</keyword>
<reference evidence="2 3" key="1">
    <citation type="submission" date="2018-03" db="EMBL/GenBank/DDBJ databases">
        <title>The ancient ancestry and fast evolution of plastids.</title>
        <authorList>
            <person name="Moore K.R."/>
            <person name="Magnabosco C."/>
            <person name="Momper L."/>
            <person name="Gold D.A."/>
            <person name="Bosak T."/>
            <person name="Fournier G.P."/>
        </authorList>
    </citation>
    <scope>NUCLEOTIDE SEQUENCE [LARGE SCALE GENOMIC DNA]</scope>
    <source>
        <strain evidence="2 3">CCALA 037</strain>
    </source>
</reference>
<dbReference type="AlphaFoldDB" id="A0A2T1GH81"/>